<dbReference type="SUPFAM" id="SSF52266">
    <property type="entry name" value="SGNH hydrolase"/>
    <property type="match status" value="1"/>
</dbReference>
<dbReference type="RefSeq" id="WP_035754560.1">
    <property type="nucleotide sequence ID" value="NZ_JRNH01000004.1"/>
</dbReference>
<feature type="domain" description="SGNH hydrolase-type esterase" evidence="1">
    <location>
        <begin position="19"/>
        <end position="177"/>
    </location>
</feature>
<dbReference type="Gene3D" id="3.40.50.1110">
    <property type="entry name" value="SGNH hydrolase"/>
    <property type="match status" value="1"/>
</dbReference>
<protein>
    <submittedName>
        <fullName evidence="2">Lysophospholipase</fullName>
    </submittedName>
</protein>
<evidence type="ECO:0000259" key="1">
    <source>
        <dbReference type="Pfam" id="PF13472"/>
    </source>
</evidence>
<organism evidence="2 3">
    <name type="scientific">Pseudoglutamicibacter albus DNF00011</name>
    <dbReference type="NCBI Taxonomy" id="1401063"/>
    <lineage>
        <taxon>Bacteria</taxon>
        <taxon>Bacillati</taxon>
        <taxon>Actinomycetota</taxon>
        <taxon>Actinomycetes</taxon>
        <taxon>Micrococcales</taxon>
        <taxon>Micrococcaceae</taxon>
        <taxon>Pseudoglutamicibacter</taxon>
    </lineage>
</organism>
<dbReference type="Pfam" id="PF13472">
    <property type="entry name" value="Lipase_GDSL_2"/>
    <property type="match status" value="1"/>
</dbReference>
<evidence type="ECO:0000313" key="2">
    <source>
        <dbReference type="EMBL" id="KGF21465.1"/>
    </source>
</evidence>
<sequence>MRPSRKDVGVDSRAIRLVAVGDELLAGHGDPRALGWFGRVLASTPSESAQVTPFALPAPAETTEQLAERWLGEAQRRFDDDGENRLVLALSDADATYGVTTARSRLNLANILDASTQLGLSTFVVGPPPRLDPDHNKEIARLSAAFADVTTRRNHFYVDTFRPLEKHEQYRADLTSNNGEVGQQGHGLMAWLVMHRGWFTWLGVPEPTR</sequence>
<dbReference type="Proteomes" id="UP000053528">
    <property type="component" value="Unassembled WGS sequence"/>
</dbReference>
<comment type="caution">
    <text evidence="2">The sequence shown here is derived from an EMBL/GenBank/DDBJ whole genome shotgun (WGS) entry which is preliminary data.</text>
</comment>
<name>A0A095YGC1_9MICC</name>
<dbReference type="InterPro" id="IPR036514">
    <property type="entry name" value="SGNH_hydro_sf"/>
</dbReference>
<gene>
    <name evidence="2" type="ORF">HMPREF2128_01985</name>
</gene>
<evidence type="ECO:0000313" key="3">
    <source>
        <dbReference type="Proteomes" id="UP000053528"/>
    </source>
</evidence>
<dbReference type="AlphaFoldDB" id="A0A095YGC1"/>
<reference evidence="2 3" key="1">
    <citation type="submission" date="2014-07" db="EMBL/GenBank/DDBJ databases">
        <authorList>
            <person name="McCorrison J."/>
            <person name="Sanka R."/>
            <person name="Torralba M."/>
            <person name="Gillis M."/>
            <person name="Haft D.H."/>
            <person name="Methe B."/>
            <person name="Sutton G."/>
            <person name="Nelson K.E."/>
        </authorList>
    </citation>
    <scope>NUCLEOTIDE SEQUENCE [LARGE SCALE GENOMIC DNA]</scope>
    <source>
        <strain evidence="2 3">DNF00011</strain>
    </source>
</reference>
<accession>A0A095YGC1</accession>
<dbReference type="InterPro" id="IPR013830">
    <property type="entry name" value="SGNH_hydro"/>
</dbReference>
<dbReference type="EMBL" id="JRNH01000004">
    <property type="protein sequence ID" value="KGF21465.1"/>
    <property type="molecule type" value="Genomic_DNA"/>
</dbReference>
<proteinExistence type="predicted"/>